<evidence type="ECO:0000313" key="2">
    <source>
        <dbReference type="EMBL" id="MEZ0473638.1"/>
    </source>
</evidence>
<protein>
    <submittedName>
        <fullName evidence="2">Uncharacterized protein</fullName>
    </submittedName>
</protein>
<proteinExistence type="predicted"/>
<sequence length="263" mass="28300">MAITRAKATGLLNKTEMGLYDDSRANALRRLGEAELDRRIERTRKARDRARDLVQRQKLAARGHTGGKRGQGAADNQRSKDKAELLADILKRFEAQLKQARKAGAASARAGKTTAKRAAGKKAAAKTPAKRAAPKQAAKKATAKKAAGKTTKKGTAKAAKKATTGKPAKKAARRRGITPQKALANTRALLEAKHEQARQPKPWQSTDGRGEPAPETGFQSSDAARRAEDLHAGESRLPAIQGSISTRDRLNQGKRDHRGSSED</sequence>
<feature type="compositionally biased region" description="Basic residues" evidence="1">
    <location>
        <begin position="167"/>
        <end position="176"/>
    </location>
</feature>
<gene>
    <name evidence="2" type="ORF">AB6713_03270</name>
</gene>
<keyword evidence="3" id="KW-1185">Reference proteome</keyword>
<accession>A0ABV4HLP3</accession>
<feature type="region of interest" description="Disordered" evidence="1">
    <location>
        <begin position="43"/>
        <end position="81"/>
    </location>
</feature>
<comment type="caution">
    <text evidence="2">The sequence shown here is derived from an EMBL/GenBank/DDBJ whole genome shotgun (WGS) entry which is preliminary data.</text>
</comment>
<evidence type="ECO:0000256" key="1">
    <source>
        <dbReference type="SAM" id="MobiDB-lite"/>
    </source>
</evidence>
<evidence type="ECO:0000313" key="3">
    <source>
        <dbReference type="Proteomes" id="UP001566331"/>
    </source>
</evidence>
<dbReference type="Proteomes" id="UP001566331">
    <property type="component" value="Unassembled WGS sequence"/>
</dbReference>
<feature type="compositionally biased region" description="Basic and acidic residues" evidence="1">
    <location>
        <begin position="223"/>
        <end position="234"/>
    </location>
</feature>
<feature type="compositionally biased region" description="Low complexity" evidence="1">
    <location>
        <begin position="102"/>
        <end position="113"/>
    </location>
</feature>
<dbReference type="EMBL" id="JBFWIC010000003">
    <property type="protein sequence ID" value="MEZ0473638.1"/>
    <property type="molecule type" value="Genomic_DNA"/>
</dbReference>
<feature type="region of interest" description="Disordered" evidence="1">
    <location>
        <begin position="98"/>
        <end position="263"/>
    </location>
</feature>
<feature type="compositionally biased region" description="Basic residues" evidence="1">
    <location>
        <begin position="114"/>
        <end position="160"/>
    </location>
</feature>
<name>A0ABV4HLP3_9GAMM</name>
<reference evidence="2 3" key="1">
    <citation type="submission" date="2024-07" db="EMBL/GenBank/DDBJ databases">
        <title>Luteimonas salilacus sp. nov., isolated from the shore soil of Salt Lake in Tibet of China.</title>
        <authorList>
            <person name="Zhang X."/>
            <person name="Li A."/>
        </authorList>
    </citation>
    <scope>NUCLEOTIDE SEQUENCE [LARGE SCALE GENOMIC DNA]</scope>
    <source>
        <strain evidence="2 3">B3-2-R+30</strain>
    </source>
</reference>
<feature type="compositionally biased region" description="Basic and acidic residues" evidence="1">
    <location>
        <begin position="246"/>
        <end position="263"/>
    </location>
</feature>
<dbReference type="RefSeq" id="WP_370563009.1">
    <property type="nucleotide sequence ID" value="NZ_JBFWIB010000002.1"/>
</dbReference>
<organism evidence="2 3">
    <name type="scientific">Luteimonas salinilitoris</name>
    <dbReference type="NCBI Taxonomy" id="3237697"/>
    <lineage>
        <taxon>Bacteria</taxon>
        <taxon>Pseudomonadati</taxon>
        <taxon>Pseudomonadota</taxon>
        <taxon>Gammaproteobacteria</taxon>
        <taxon>Lysobacterales</taxon>
        <taxon>Lysobacteraceae</taxon>
        <taxon>Luteimonas</taxon>
    </lineage>
</organism>